<keyword evidence="2" id="KW-0813">Transport</keyword>
<dbReference type="Proteomes" id="UP000677913">
    <property type="component" value="Unassembled WGS sequence"/>
</dbReference>
<dbReference type="InterPro" id="IPR011701">
    <property type="entry name" value="MFS"/>
</dbReference>
<comment type="caution">
    <text evidence="10">The sequence shown here is derived from an EMBL/GenBank/DDBJ whole genome shotgun (WGS) entry which is preliminary data.</text>
</comment>
<dbReference type="Gene3D" id="1.20.1250.20">
    <property type="entry name" value="MFS general substrate transporter like domains"/>
    <property type="match status" value="1"/>
</dbReference>
<keyword evidence="3" id="KW-1003">Cell membrane</keyword>
<accession>A0A8J7WR28</accession>
<dbReference type="SUPFAM" id="SSF103473">
    <property type="entry name" value="MFS general substrate transporter"/>
    <property type="match status" value="1"/>
</dbReference>
<keyword evidence="5 8" id="KW-1133">Transmembrane helix</keyword>
<evidence type="ECO:0000256" key="7">
    <source>
        <dbReference type="SAM" id="MobiDB-lite"/>
    </source>
</evidence>
<feature type="transmembrane region" description="Helical" evidence="8">
    <location>
        <begin position="182"/>
        <end position="204"/>
    </location>
</feature>
<protein>
    <submittedName>
        <fullName evidence="10">MFS transporter</fullName>
    </submittedName>
</protein>
<comment type="subcellular location">
    <subcellularLocation>
        <location evidence="1">Cell membrane</location>
        <topology evidence="1">Multi-pass membrane protein</topology>
    </subcellularLocation>
</comment>
<dbReference type="CDD" id="cd17321">
    <property type="entry name" value="MFS_MMR_MDR_like"/>
    <property type="match status" value="1"/>
</dbReference>
<feature type="transmembrane region" description="Helical" evidence="8">
    <location>
        <begin position="25"/>
        <end position="49"/>
    </location>
</feature>
<evidence type="ECO:0000256" key="1">
    <source>
        <dbReference type="ARBA" id="ARBA00004651"/>
    </source>
</evidence>
<feature type="transmembrane region" description="Helical" evidence="8">
    <location>
        <begin position="375"/>
        <end position="401"/>
    </location>
</feature>
<evidence type="ECO:0000256" key="3">
    <source>
        <dbReference type="ARBA" id="ARBA00022475"/>
    </source>
</evidence>
<proteinExistence type="predicted"/>
<keyword evidence="4 8" id="KW-0812">Transmembrane</keyword>
<feature type="compositionally biased region" description="Polar residues" evidence="7">
    <location>
        <begin position="531"/>
        <end position="544"/>
    </location>
</feature>
<feature type="transmembrane region" description="Helical" evidence="8">
    <location>
        <begin position="321"/>
        <end position="343"/>
    </location>
</feature>
<feature type="transmembrane region" description="Helical" evidence="8">
    <location>
        <begin position="122"/>
        <end position="144"/>
    </location>
</feature>
<dbReference type="PANTHER" id="PTHR42718:SF42">
    <property type="entry name" value="EXPORT PROTEIN"/>
    <property type="match status" value="1"/>
</dbReference>
<feature type="transmembrane region" description="Helical" evidence="8">
    <location>
        <begin position="69"/>
        <end position="88"/>
    </location>
</feature>
<keyword evidence="11" id="KW-1185">Reference proteome</keyword>
<dbReference type="InterPro" id="IPR020846">
    <property type="entry name" value="MFS_dom"/>
</dbReference>
<feature type="region of interest" description="Disordered" evidence="7">
    <location>
        <begin position="525"/>
        <end position="544"/>
    </location>
</feature>
<dbReference type="AlphaFoldDB" id="A0A8J7WR28"/>
<keyword evidence="6 8" id="KW-0472">Membrane</keyword>
<evidence type="ECO:0000313" key="11">
    <source>
        <dbReference type="Proteomes" id="UP000677913"/>
    </source>
</evidence>
<dbReference type="GO" id="GO:0022857">
    <property type="term" value="F:transmembrane transporter activity"/>
    <property type="evidence" value="ECO:0007669"/>
    <property type="project" value="InterPro"/>
</dbReference>
<evidence type="ECO:0000256" key="8">
    <source>
        <dbReference type="SAM" id="Phobius"/>
    </source>
</evidence>
<feature type="transmembrane region" description="Helical" evidence="8">
    <location>
        <begin position="156"/>
        <end position="176"/>
    </location>
</feature>
<feature type="transmembrane region" description="Helical" evidence="8">
    <location>
        <begin position="216"/>
        <end position="236"/>
    </location>
</feature>
<dbReference type="GO" id="GO:0005886">
    <property type="term" value="C:plasma membrane"/>
    <property type="evidence" value="ECO:0007669"/>
    <property type="project" value="UniProtKB-SubCell"/>
</dbReference>
<evidence type="ECO:0000256" key="6">
    <source>
        <dbReference type="ARBA" id="ARBA00023136"/>
    </source>
</evidence>
<gene>
    <name evidence="10" type="ORF">KGA66_16075</name>
</gene>
<dbReference type="NCBIfam" id="TIGR00711">
    <property type="entry name" value="efflux_EmrB"/>
    <property type="match status" value="1"/>
</dbReference>
<sequence length="544" mass="56134">MAQNSPAARLAAGTQDAQGGHPRRWLILSVLVFSLLVVVLDNTVLNVALKTIALPKPNGLGASQADLEWSINSYTLIFAGLLFTWGILADRLGRKRILMVGMTLFGLTSLLCAYAGSPGELIAARAAMGFAGAAIMPSTLAVIANVFPRNEQGKAIGVWAGSVGLAVAIGPVVGGALLDSFWWGSVFLINVPIVIIGLIAMTFVVPESRNPNPGRLDPAGVLLSMAGLVVFVYGVIHGGDTGDWGAPAVWGPLVSGVALLTLFVVWERNTDHPALDVRLFKNRPFSAAVISVALSFFAMMGSLFFLTFYLQSVRGYSPLQAGLWVLPFAAAQLIFSPLSAGVVGRFGARAVSFSGLVLIAVALALYQLIDVHSAMWVYGTIAALQGVAMALVMPPATTTVMSSLPRERAGVGSSINNTVRQVGGALGIAVLGTVLTSAYRGRIEPVLTGSGVPAGVAHGVSGSIEATQGFVAQSAAAHPQLVRLLVPADSAFVHALHVSTLIASGVAVTAAVLVLAWLPRRTAGTGHGSGAAQSVPQSTASVNA</sequence>
<dbReference type="EMBL" id="JAGSXH010000054">
    <property type="protein sequence ID" value="MBS2964574.1"/>
    <property type="molecule type" value="Genomic_DNA"/>
</dbReference>
<dbReference type="Gene3D" id="1.20.1720.10">
    <property type="entry name" value="Multidrug resistance protein D"/>
    <property type="match status" value="1"/>
</dbReference>
<feature type="transmembrane region" description="Helical" evidence="8">
    <location>
        <begin position="422"/>
        <end position="439"/>
    </location>
</feature>
<reference evidence="10" key="1">
    <citation type="submission" date="2021-04" db="EMBL/GenBank/DDBJ databases">
        <title>Genome based classification of Actinospica acidithermotolerans sp. nov., an actinobacterium isolated from an Indonesian hot spring.</title>
        <authorList>
            <person name="Kusuma A.B."/>
            <person name="Putra K.E."/>
            <person name="Nafisah S."/>
            <person name="Loh J."/>
            <person name="Nouioui I."/>
            <person name="Goodfellow M."/>
        </authorList>
    </citation>
    <scope>NUCLEOTIDE SEQUENCE</scope>
    <source>
        <strain evidence="10">DSM 45618</strain>
    </source>
</reference>
<organism evidence="10 11">
    <name type="scientific">Actinocrinis puniceicyclus</name>
    <dbReference type="NCBI Taxonomy" id="977794"/>
    <lineage>
        <taxon>Bacteria</taxon>
        <taxon>Bacillati</taxon>
        <taxon>Actinomycetota</taxon>
        <taxon>Actinomycetes</taxon>
        <taxon>Catenulisporales</taxon>
        <taxon>Actinospicaceae</taxon>
        <taxon>Actinocrinis</taxon>
    </lineage>
</organism>
<evidence type="ECO:0000256" key="2">
    <source>
        <dbReference type="ARBA" id="ARBA00022448"/>
    </source>
</evidence>
<feature type="transmembrane region" description="Helical" evidence="8">
    <location>
        <begin position="350"/>
        <end position="369"/>
    </location>
</feature>
<evidence type="ECO:0000259" key="9">
    <source>
        <dbReference type="PROSITE" id="PS50850"/>
    </source>
</evidence>
<evidence type="ECO:0000256" key="5">
    <source>
        <dbReference type="ARBA" id="ARBA00022989"/>
    </source>
</evidence>
<evidence type="ECO:0000256" key="4">
    <source>
        <dbReference type="ARBA" id="ARBA00022692"/>
    </source>
</evidence>
<name>A0A8J7WR28_9ACTN</name>
<feature type="domain" description="Major facilitator superfamily (MFS) profile" evidence="9">
    <location>
        <begin position="27"/>
        <end position="522"/>
    </location>
</feature>
<dbReference type="PRINTS" id="PR01036">
    <property type="entry name" value="TCRTETB"/>
</dbReference>
<feature type="transmembrane region" description="Helical" evidence="8">
    <location>
        <begin position="287"/>
        <end position="309"/>
    </location>
</feature>
<dbReference type="PROSITE" id="PS50850">
    <property type="entry name" value="MFS"/>
    <property type="match status" value="1"/>
</dbReference>
<dbReference type="RefSeq" id="WP_211468937.1">
    <property type="nucleotide sequence ID" value="NZ_JAGSXH010000054.1"/>
</dbReference>
<dbReference type="InterPro" id="IPR036259">
    <property type="entry name" value="MFS_trans_sf"/>
</dbReference>
<dbReference type="Pfam" id="PF07690">
    <property type="entry name" value="MFS_1"/>
    <property type="match status" value="1"/>
</dbReference>
<dbReference type="InterPro" id="IPR004638">
    <property type="entry name" value="EmrB-like"/>
</dbReference>
<feature type="transmembrane region" description="Helical" evidence="8">
    <location>
        <begin position="248"/>
        <end position="266"/>
    </location>
</feature>
<dbReference type="PANTHER" id="PTHR42718">
    <property type="entry name" value="MAJOR FACILITATOR SUPERFAMILY MULTIDRUG TRANSPORTER MFSC"/>
    <property type="match status" value="1"/>
</dbReference>
<feature type="transmembrane region" description="Helical" evidence="8">
    <location>
        <begin position="97"/>
        <end position="116"/>
    </location>
</feature>
<evidence type="ECO:0000313" key="10">
    <source>
        <dbReference type="EMBL" id="MBS2964574.1"/>
    </source>
</evidence>
<feature type="transmembrane region" description="Helical" evidence="8">
    <location>
        <begin position="491"/>
        <end position="518"/>
    </location>
</feature>